<proteinExistence type="predicted"/>
<dbReference type="Pfam" id="PF08541">
    <property type="entry name" value="ACP_syn_III_C"/>
    <property type="match status" value="1"/>
</dbReference>
<dbReference type="InterPro" id="IPR013747">
    <property type="entry name" value="ACP_syn_III_C"/>
</dbReference>
<sequence>MTEIGIVSTGLYIPETYMTGREIAARSGIPVDVVENKMGILRKPIPGPDDHTCEMGIKAAKQAIERAGIDPKNIDLVIYIGEEHKEYPVWTASIKIQEEIGAYHAWAFDVALRCGTTIMALKVAKSLMLADSTIKTVLLAGGYRNVDLIDYNNPRSRFMFNLAAGGGAILLQKGVKKNVVLESVLVTDGSFSEDVVVTAGGTKNPITHEALDQGLFRLDVTDPEGMKRRLEQKSMDNFLKVIRESLYRSGYTEKDIDYLAILHMKKSAHQYVLNELGLSEEQSIYLEEYGHIGQIDQILSLELAAQQGKLKDGDVVVLVSAGIGYAWGATTVRWGV</sequence>
<dbReference type="NCBIfam" id="NF005308">
    <property type="entry name" value="PRK06840.1"/>
    <property type="match status" value="1"/>
</dbReference>
<dbReference type="EMBL" id="JAACYS010000018">
    <property type="protein sequence ID" value="NCU17291.1"/>
    <property type="molecule type" value="Genomic_DNA"/>
</dbReference>
<protein>
    <submittedName>
        <fullName evidence="5">3-oxoacyl-ACP synthase</fullName>
    </submittedName>
</protein>
<evidence type="ECO:0000259" key="4">
    <source>
        <dbReference type="Pfam" id="PF08545"/>
    </source>
</evidence>
<dbReference type="PANTHER" id="PTHR34069">
    <property type="entry name" value="3-OXOACYL-[ACYL-CARRIER-PROTEIN] SYNTHASE 3"/>
    <property type="match status" value="1"/>
</dbReference>
<accession>A0ABX0A1Q2</accession>
<feature type="domain" description="Beta-ketoacyl-[acyl-carrier-protein] synthase III N-terminal" evidence="4">
    <location>
        <begin position="108"/>
        <end position="189"/>
    </location>
</feature>
<evidence type="ECO:0000256" key="2">
    <source>
        <dbReference type="ARBA" id="ARBA00023315"/>
    </source>
</evidence>
<name>A0ABX0A1Q2_9BACI</name>
<comment type="caution">
    <text evidence="5">The sequence shown here is derived from an EMBL/GenBank/DDBJ whole genome shotgun (WGS) entry which is preliminary data.</text>
</comment>
<keyword evidence="2" id="KW-0012">Acyltransferase</keyword>
<evidence type="ECO:0000313" key="5">
    <source>
        <dbReference type="EMBL" id="NCU17291.1"/>
    </source>
</evidence>
<evidence type="ECO:0000259" key="3">
    <source>
        <dbReference type="Pfam" id="PF08541"/>
    </source>
</evidence>
<feature type="domain" description="Beta-ketoacyl-[acyl-carrier-protein] synthase III C-terminal" evidence="3">
    <location>
        <begin position="247"/>
        <end position="334"/>
    </location>
</feature>
<dbReference type="SUPFAM" id="SSF53901">
    <property type="entry name" value="Thiolase-like"/>
    <property type="match status" value="2"/>
</dbReference>
<dbReference type="InterPro" id="IPR013751">
    <property type="entry name" value="ACP_syn_III_N"/>
</dbReference>
<evidence type="ECO:0000313" key="6">
    <source>
        <dbReference type="Proteomes" id="UP000743899"/>
    </source>
</evidence>
<gene>
    <name evidence="5" type="ORF">GW534_05825</name>
</gene>
<dbReference type="PANTHER" id="PTHR34069:SF2">
    <property type="entry name" value="BETA-KETOACYL-[ACYL-CARRIER-PROTEIN] SYNTHASE III"/>
    <property type="match status" value="1"/>
</dbReference>
<dbReference type="InterPro" id="IPR016039">
    <property type="entry name" value="Thiolase-like"/>
</dbReference>
<keyword evidence="1" id="KW-0808">Transferase</keyword>
<dbReference type="Pfam" id="PF08545">
    <property type="entry name" value="ACP_syn_III"/>
    <property type="match status" value="1"/>
</dbReference>
<organism evidence="5 6">
    <name type="scientific">Pallidibacillus pasinlerensis</name>
    <dbReference type="NCBI Taxonomy" id="2703818"/>
    <lineage>
        <taxon>Bacteria</taxon>
        <taxon>Bacillati</taxon>
        <taxon>Bacillota</taxon>
        <taxon>Bacilli</taxon>
        <taxon>Bacillales</taxon>
        <taxon>Bacillaceae</taxon>
        <taxon>Pallidibacillus</taxon>
    </lineage>
</organism>
<dbReference type="Proteomes" id="UP000743899">
    <property type="component" value="Unassembled WGS sequence"/>
</dbReference>
<dbReference type="Gene3D" id="3.40.47.10">
    <property type="match status" value="1"/>
</dbReference>
<dbReference type="RefSeq" id="WP_161920125.1">
    <property type="nucleotide sequence ID" value="NZ_JAACYS010000018.1"/>
</dbReference>
<evidence type="ECO:0000256" key="1">
    <source>
        <dbReference type="ARBA" id="ARBA00022679"/>
    </source>
</evidence>
<keyword evidence="6" id="KW-1185">Reference proteome</keyword>
<reference evidence="5 6" key="1">
    <citation type="submission" date="2020-01" db="EMBL/GenBank/DDBJ databases">
        <title>A novel Bacillus sp. from Pasinler.</title>
        <authorList>
            <person name="Adiguzel A."/>
            <person name="Ay H."/>
            <person name="Baltaci M.O."/>
        </authorList>
    </citation>
    <scope>NUCLEOTIDE SEQUENCE [LARGE SCALE GENOMIC DNA]</scope>
    <source>
        <strain evidence="5 6">P1</strain>
    </source>
</reference>